<name>A0A3E4Q0M0_9FIRM</name>
<dbReference type="Pfam" id="PF03808">
    <property type="entry name" value="Glyco_tran_WecG"/>
    <property type="match status" value="1"/>
</dbReference>
<accession>A0A3E4Q0M0</accession>
<proteinExistence type="predicted"/>
<dbReference type="PANTHER" id="PTHR34136:SF1">
    <property type="entry name" value="UDP-N-ACETYL-D-MANNOSAMINURONIC ACID TRANSFERASE"/>
    <property type="match status" value="1"/>
</dbReference>
<dbReference type="Proteomes" id="UP000261324">
    <property type="component" value="Unassembled WGS sequence"/>
</dbReference>
<protein>
    <recommendedName>
        <fullName evidence="5">Glycosyltransferase</fullName>
    </recommendedName>
</protein>
<dbReference type="InterPro" id="IPR004629">
    <property type="entry name" value="WecG_TagA_CpsF"/>
</dbReference>
<dbReference type="EMBL" id="QSRA01000002">
    <property type="protein sequence ID" value="RGK85894.1"/>
    <property type="molecule type" value="Genomic_DNA"/>
</dbReference>
<gene>
    <name evidence="3" type="ORF">DXC93_02145</name>
</gene>
<keyword evidence="2" id="KW-0808">Transferase</keyword>
<evidence type="ECO:0000313" key="3">
    <source>
        <dbReference type="EMBL" id="RGK85894.1"/>
    </source>
</evidence>
<reference evidence="3 4" key="1">
    <citation type="submission" date="2018-08" db="EMBL/GenBank/DDBJ databases">
        <title>A genome reference for cultivated species of the human gut microbiota.</title>
        <authorList>
            <person name="Zou Y."/>
            <person name="Xue W."/>
            <person name="Luo G."/>
        </authorList>
    </citation>
    <scope>NUCLEOTIDE SEQUENCE [LARGE SCALE GENOMIC DNA]</scope>
    <source>
        <strain evidence="3 4">TF09-3</strain>
    </source>
</reference>
<dbReference type="PANTHER" id="PTHR34136">
    <property type="match status" value="1"/>
</dbReference>
<evidence type="ECO:0000313" key="4">
    <source>
        <dbReference type="Proteomes" id="UP000261324"/>
    </source>
</evidence>
<evidence type="ECO:0000256" key="2">
    <source>
        <dbReference type="ARBA" id="ARBA00022679"/>
    </source>
</evidence>
<evidence type="ECO:0008006" key="5">
    <source>
        <dbReference type="Google" id="ProtNLM"/>
    </source>
</evidence>
<dbReference type="GO" id="GO:0016758">
    <property type="term" value="F:hexosyltransferase activity"/>
    <property type="evidence" value="ECO:0007669"/>
    <property type="project" value="TreeGrafter"/>
</dbReference>
<dbReference type="AlphaFoldDB" id="A0A3E4Q0M0"/>
<organism evidence="3 4">
    <name type="scientific">Dorea formicigenerans</name>
    <dbReference type="NCBI Taxonomy" id="39486"/>
    <lineage>
        <taxon>Bacteria</taxon>
        <taxon>Bacillati</taxon>
        <taxon>Bacillota</taxon>
        <taxon>Clostridia</taxon>
        <taxon>Lachnospirales</taxon>
        <taxon>Lachnospiraceae</taxon>
        <taxon>Dorea</taxon>
    </lineage>
</organism>
<keyword evidence="1" id="KW-0328">Glycosyltransferase</keyword>
<comment type="caution">
    <text evidence="3">The sequence shown here is derived from an EMBL/GenBank/DDBJ whole genome shotgun (WGS) entry which is preliminary data.</text>
</comment>
<sequence length="233" mass="26306">MLTNMSEIMSKKISVLDISIDNFTAKEAMQEALAYMESDLVSVIELVTIESLMELGTEAELKEEIENFDLILAGNKTILEAAEITDHKCLRETQDKTFLKMFLRYLARKHKRVYLLVESEEEGQKMFGHFEEYYRGTQIVGMAKVSAKNRADDMLINAINGEEVDCVLSALSSPLQEELISKNRNVMNARVWLGLGKDGIPVAAKGIGGGRIGQFFMKQIFKKEIEKSKKRGN</sequence>
<evidence type="ECO:0000256" key="1">
    <source>
        <dbReference type="ARBA" id="ARBA00022676"/>
    </source>
</evidence>